<evidence type="ECO:0000313" key="3">
    <source>
        <dbReference type="WBParaSite" id="PDA_v2.g6337.t1"/>
    </source>
</evidence>
<feature type="compositionally biased region" description="Basic and acidic residues" evidence="1">
    <location>
        <begin position="34"/>
        <end position="43"/>
    </location>
</feature>
<evidence type="ECO:0000256" key="1">
    <source>
        <dbReference type="SAM" id="MobiDB-lite"/>
    </source>
</evidence>
<accession>A0A914QS42</accession>
<feature type="compositionally biased region" description="Basic residues" evidence="1">
    <location>
        <begin position="50"/>
        <end position="63"/>
    </location>
</feature>
<sequence length="170" mass="19147">MRQKAGGEESVGGSFFKRLTSKKKKSNNTNNNEDQNKTSEEKPSSTPKKSGWRRLFTRFRRKQNPSTESTPIQVTQSAGDLPKESEGGSGLSCVRKKIKKNGNDDETPVEANASWKGARKTKSMEVSSSAKSSKKVQSSSKRQRQKKNEIKRPSKETIVEPTKYFKVYRL</sequence>
<name>A0A914QS42_9BILA</name>
<evidence type="ECO:0000313" key="2">
    <source>
        <dbReference type="Proteomes" id="UP000887578"/>
    </source>
</evidence>
<feature type="compositionally biased region" description="Basic and acidic residues" evidence="1">
    <location>
        <begin position="146"/>
        <end position="158"/>
    </location>
</feature>
<protein>
    <submittedName>
        <fullName evidence="3">Uncharacterized protein</fullName>
    </submittedName>
</protein>
<feature type="compositionally biased region" description="Polar residues" evidence="1">
    <location>
        <begin position="64"/>
        <end position="78"/>
    </location>
</feature>
<feature type="compositionally biased region" description="Low complexity" evidence="1">
    <location>
        <begin position="126"/>
        <end position="140"/>
    </location>
</feature>
<dbReference type="AlphaFoldDB" id="A0A914QS42"/>
<organism evidence="2 3">
    <name type="scientific">Panagrolaimus davidi</name>
    <dbReference type="NCBI Taxonomy" id="227884"/>
    <lineage>
        <taxon>Eukaryota</taxon>
        <taxon>Metazoa</taxon>
        <taxon>Ecdysozoa</taxon>
        <taxon>Nematoda</taxon>
        <taxon>Chromadorea</taxon>
        <taxon>Rhabditida</taxon>
        <taxon>Tylenchina</taxon>
        <taxon>Panagrolaimomorpha</taxon>
        <taxon>Panagrolaimoidea</taxon>
        <taxon>Panagrolaimidae</taxon>
        <taxon>Panagrolaimus</taxon>
    </lineage>
</organism>
<keyword evidence="2" id="KW-1185">Reference proteome</keyword>
<reference evidence="3" key="1">
    <citation type="submission" date="2022-11" db="UniProtKB">
        <authorList>
            <consortium name="WormBaseParasite"/>
        </authorList>
    </citation>
    <scope>IDENTIFICATION</scope>
</reference>
<feature type="region of interest" description="Disordered" evidence="1">
    <location>
        <begin position="1"/>
        <end position="158"/>
    </location>
</feature>
<dbReference type="Proteomes" id="UP000887578">
    <property type="component" value="Unplaced"/>
</dbReference>
<dbReference type="WBParaSite" id="PDA_v2.g6337.t1">
    <property type="protein sequence ID" value="PDA_v2.g6337.t1"/>
    <property type="gene ID" value="PDA_v2.g6337"/>
</dbReference>
<proteinExistence type="predicted"/>